<protein>
    <recommendedName>
        <fullName evidence="3">Portal protein</fullName>
    </recommendedName>
</protein>
<keyword evidence="2" id="KW-1185">Reference proteome</keyword>
<dbReference type="Proteomes" id="UP001559623">
    <property type="component" value="Unassembled WGS sequence"/>
</dbReference>
<evidence type="ECO:0008006" key="3">
    <source>
        <dbReference type="Google" id="ProtNLM"/>
    </source>
</evidence>
<gene>
    <name evidence="1" type="ORF">QCO44_09390</name>
</gene>
<reference evidence="1 2" key="1">
    <citation type="submission" date="2023-04" db="EMBL/GenBank/DDBJ databases">
        <title>Genome Sequence of Selenomonas sputigena ATCC 33150.</title>
        <authorList>
            <person name="Miller D.P."/>
            <person name="Anvari S."/>
            <person name="Polson S.W."/>
            <person name="Macdonald M."/>
            <person name="Mcdowell J.V."/>
        </authorList>
    </citation>
    <scope>NUCLEOTIDE SEQUENCE [LARGE SCALE GENOMIC DNA]</scope>
    <source>
        <strain evidence="1 2">ATCC 33150</strain>
    </source>
</reference>
<accession>A0ABV3X6L6</accession>
<proteinExistence type="predicted"/>
<evidence type="ECO:0000313" key="1">
    <source>
        <dbReference type="EMBL" id="MEX5285842.1"/>
    </source>
</evidence>
<organism evidence="1 2">
    <name type="scientific">Selenomonas sputigena</name>
    <dbReference type="NCBI Taxonomy" id="69823"/>
    <lineage>
        <taxon>Bacteria</taxon>
        <taxon>Bacillati</taxon>
        <taxon>Bacillota</taxon>
        <taxon>Negativicutes</taxon>
        <taxon>Selenomonadales</taxon>
        <taxon>Selenomonadaceae</taxon>
        <taxon>Selenomonas</taxon>
    </lineage>
</organism>
<dbReference type="EMBL" id="JARVLH010000006">
    <property type="protein sequence ID" value="MEX5285842.1"/>
    <property type="molecule type" value="Genomic_DNA"/>
</dbReference>
<dbReference type="RefSeq" id="WP_368847568.1">
    <property type="nucleotide sequence ID" value="NZ_CP194411.1"/>
</dbReference>
<sequence>MDIQNREKTYQLLRDAYFGDGQFEGGGALVKHERESAGNYVKRQSLAYYLNYTGPIVNASVDPIFRNEIKREYNDTAKFKMFLDDADRTGADLQNYIRRLAVMAKLYGVVYVVVNNEAELGETVQANLDKRALPYLVAVLPQEVTHWRFDERGRLVAFGYKSTVKDSEDKARVRYYLWTATDWRVLDENKQLLRQGAHALKRLPVVQWFGRSNDPMEVLPSPEFLSVAQTNYHVYQLCSWHTQILQNQTFNILTMPDSGETEITIGTNNVLTYPPESQHPPAFIAPDAAPAQVLTEQIDRLIREMYRMSGIDSVIGVQTAKSGVARQWDFERTNQRLVDFAIQCEEAEKAIVALYEAWTEESIGYACEYPRDFKIADVTEGLQQSQLALDMDFASKTYRIEIARKVLEAYLPNIEPATYDAIIGELERAAAVTEQARTYGENEHEPESDV</sequence>
<comment type="caution">
    <text evidence="1">The sequence shown here is derived from an EMBL/GenBank/DDBJ whole genome shotgun (WGS) entry which is preliminary data.</text>
</comment>
<evidence type="ECO:0000313" key="2">
    <source>
        <dbReference type="Proteomes" id="UP001559623"/>
    </source>
</evidence>
<name>A0ABV3X6L6_9FIRM</name>